<sequence>MSSLFGALSGALSAAQKVVSGSQPHTRSLQKEIRIKSLHLHPIKSCAGSSVAEAEITQEGFKYDRTWLIIDAKDKKFCTARGTPHIVRIKPTIDLQRGVLVIEVPASREEQADAESTTLEVPLDPSNEELSRAELVSDVEIWGFLADGYAVSKEADDALSKFMGKPVRLVRKGPKVRPGGLDDPRGEESKTSFQDFHSLTVASAESLQHVQKTLVASVYPETAQAGDMKVVNTAVESFTVPGSLNREFWTEERLSRFPIERFRINIILESAGNNKLEPWEEDGFKRIEVFPASQASHAPFGPDARGNGVGIHVNAKCGRCLVPSVDLNTGKRDPHIPYLVLQKFRQVQPELKKVGKPCFGVLSAPAQNTGSLRVGDVVRVVSTVDPDTRPLTK</sequence>
<dbReference type="GO" id="GO:0003824">
    <property type="term" value="F:catalytic activity"/>
    <property type="evidence" value="ECO:0007669"/>
    <property type="project" value="InterPro"/>
</dbReference>
<dbReference type="Pfam" id="PF03473">
    <property type="entry name" value="MOSC"/>
    <property type="match status" value="1"/>
</dbReference>
<keyword evidence="3" id="KW-1185">Reference proteome</keyword>
<dbReference type="GO" id="GO:0030170">
    <property type="term" value="F:pyridoxal phosphate binding"/>
    <property type="evidence" value="ECO:0007669"/>
    <property type="project" value="InterPro"/>
</dbReference>
<dbReference type="PANTHER" id="PTHR14237:SF19">
    <property type="entry name" value="MITOCHONDRIAL AMIDOXIME REDUCING COMPONENT 1"/>
    <property type="match status" value="1"/>
</dbReference>
<dbReference type="PANTHER" id="PTHR14237">
    <property type="entry name" value="MOLYBDOPTERIN COFACTOR SULFURASE MOSC"/>
    <property type="match status" value="1"/>
</dbReference>
<evidence type="ECO:0000313" key="3">
    <source>
        <dbReference type="Proteomes" id="UP000054845"/>
    </source>
</evidence>
<protein>
    <submittedName>
        <fullName evidence="2">Uncharacterized Fe-S protein</fullName>
    </submittedName>
</protein>
<dbReference type="Pfam" id="PF03476">
    <property type="entry name" value="MOSC_N"/>
    <property type="match status" value="1"/>
</dbReference>
<evidence type="ECO:0000313" key="2">
    <source>
        <dbReference type="EMBL" id="CEH18304.1"/>
    </source>
</evidence>
<dbReference type="InterPro" id="IPR005302">
    <property type="entry name" value="MoCF_Sase_C"/>
</dbReference>
<organism evidence="2 3">
    <name type="scientific">Ceraceosorus bombacis</name>
    <dbReference type="NCBI Taxonomy" id="401625"/>
    <lineage>
        <taxon>Eukaryota</taxon>
        <taxon>Fungi</taxon>
        <taxon>Dikarya</taxon>
        <taxon>Basidiomycota</taxon>
        <taxon>Ustilaginomycotina</taxon>
        <taxon>Exobasidiomycetes</taxon>
        <taxon>Ceraceosorales</taxon>
        <taxon>Ceraceosoraceae</taxon>
        <taxon>Ceraceosorus</taxon>
    </lineage>
</organism>
<dbReference type="PROSITE" id="PS51340">
    <property type="entry name" value="MOSC"/>
    <property type="match status" value="1"/>
</dbReference>
<dbReference type="AlphaFoldDB" id="A0A0P1BPR8"/>
<dbReference type="GO" id="GO:0030151">
    <property type="term" value="F:molybdenum ion binding"/>
    <property type="evidence" value="ECO:0007669"/>
    <property type="project" value="InterPro"/>
</dbReference>
<accession>A0A0P1BPR8</accession>
<dbReference type="InterPro" id="IPR005303">
    <property type="entry name" value="MOCOS_middle"/>
</dbReference>
<name>A0A0P1BPR8_9BASI</name>
<dbReference type="Proteomes" id="UP000054845">
    <property type="component" value="Unassembled WGS sequence"/>
</dbReference>
<dbReference type="OrthoDB" id="17255at2759"/>
<dbReference type="SUPFAM" id="SSF141673">
    <property type="entry name" value="MOSC N-terminal domain-like"/>
    <property type="match status" value="1"/>
</dbReference>
<evidence type="ECO:0000259" key="1">
    <source>
        <dbReference type="PROSITE" id="PS51340"/>
    </source>
</evidence>
<reference evidence="3" key="1">
    <citation type="submission" date="2014-09" db="EMBL/GenBank/DDBJ databases">
        <authorList>
            <person name="Sharma Rahul"/>
            <person name="Thines Marco"/>
        </authorList>
    </citation>
    <scope>NUCLEOTIDE SEQUENCE [LARGE SCALE GENOMIC DNA]</scope>
</reference>
<proteinExistence type="predicted"/>
<feature type="domain" description="MOSC" evidence="1">
    <location>
        <begin position="168"/>
        <end position="381"/>
    </location>
</feature>
<dbReference type="STRING" id="401625.A0A0P1BPR8"/>
<dbReference type="EMBL" id="CCYA01000270">
    <property type="protein sequence ID" value="CEH18304.1"/>
    <property type="molecule type" value="Genomic_DNA"/>
</dbReference>